<organism evidence="1 2">
    <name type="scientific">Parelaphostrongylus tenuis</name>
    <name type="common">Meningeal worm</name>
    <dbReference type="NCBI Taxonomy" id="148309"/>
    <lineage>
        <taxon>Eukaryota</taxon>
        <taxon>Metazoa</taxon>
        <taxon>Ecdysozoa</taxon>
        <taxon>Nematoda</taxon>
        <taxon>Chromadorea</taxon>
        <taxon>Rhabditida</taxon>
        <taxon>Rhabditina</taxon>
        <taxon>Rhabditomorpha</taxon>
        <taxon>Strongyloidea</taxon>
        <taxon>Metastrongylidae</taxon>
        <taxon>Parelaphostrongylus</taxon>
    </lineage>
</organism>
<dbReference type="Proteomes" id="UP001196413">
    <property type="component" value="Unassembled WGS sequence"/>
</dbReference>
<comment type="caution">
    <text evidence="1">The sequence shown here is derived from an EMBL/GenBank/DDBJ whole genome shotgun (WGS) entry which is preliminary data.</text>
</comment>
<gene>
    <name evidence="1" type="ORF">KIN20_019514</name>
</gene>
<dbReference type="AlphaFoldDB" id="A0AAD5QV45"/>
<dbReference type="EMBL" id="JAHQIW010003890">
    <property type="protein sequence ID" value="KAJ1360521.1"/>
    <property type="molecule type" value="Genomic_DNA"/>
</dbReference>
<name>A0AAD5QV45_PARTN</name>
<evidence type="ECO:0000313" key="1">
    <source>
        <dbReference type="EMBL" id="KAJ1360521.1"/>
    </source>
</evidence>
<sequence length="53" mass="6356">MSPLHYWVFCFPRKECDTKERTSPLDMERHLTVRCSGNRPHYNKAAMVPIRHI</sequence>
<accession>A0AAD5QV45</accession>
<proteinExistence type="predicted"/>
<keyword evidence="2" id="KW-1185">Reference proteome</keyword>
<evidence type="ECO:0000313" key="2">
    <source>
        <dbReference type="Proteomes" id="UP001196413"/>
    </source>
</evidence>
<protein>
    <submittedName>
        <fullName evidence="1">Uncharacterized protein</fullName>
    </submittedName>
</protein>
<reference evidence="1" key="1">
    <citation type="submission" date="2021-06" db="EMBL/GenBank/DDBJ databases">
        <title>Parelaphostrongylus tenuis whole genome reference sequence.</title>
        <authorList>
            <person name="Garwood T.J."/>
            <person name="Larsen P.A."/>
            <person name="Fountain-Jones N.M."/>
            <person name="Garbe J.R."/>
            <person name="Macchietto M.G."/>
            <person name="Kania S.A."/>
            <person name="Gerhold R.W."/>
            <person name="Richards J.E."/>
            <person name="Wolf T.M."/>
        </authorList>
    </citation>
    <scope>NUCLEOTIDE SEQUENCE</scope>
    <source>
        <strain evidence="1">MNPRO001-30</strain>
        <tissue evidence="1">Meninges</tissue>
    </source>
</reference>